<sequence>MLVTMRGQAELISTAIMVGVALVIAYGLIYYLTPLIAAQRTGNEIASLIARTSAAISAVPVYGEDNVTVVNIYGEALEAPVRLYVTVIAFDRNTSRIAPPSNYDFNVYILASEIADASSPTGWNQLASITAPCRNVYIAYGNGYYQLSSFIQNCVALRLYDVGVLEPGIPVTVRVEYGPVGGYQYTIHVLIRISDNYYTVAEIPVEATS</sequence>
<feature type="transmembrane region" description="Helical" evidence="1">
    <location>
        <begin position="12"/>
        <end position="32"/>
    </location>
</feature>
<dbReference type="EMBL" id="CP000493">
    <property type="protein sequence ID" value="ABM81230.1"/>
    <property type="molecule type" value="Genomic_DNA"/>
</dbReference>
<protein>
    <submittedName>
        <fullName evidence="2">Uncharacterized protein</fullName>
    </submittedName>
</protein>
<dbReference type="HOGENOM" id="CLU_1313112_0_0_2"/>
<dbReference type="AlphaFoldDB" id="A2BML9"/>
<keyword evidence="3" id="KW-1185">Reference proteome</keyword>
<evidence type="ECO:0000256" key="1">
    <source>
        <dbReference type="SAM" id="Phobius"/>
    </source>
</evidence>
<dbReference type="KEGG" id="hbu:Hbut_1406"/>
<dbReference type="EnsemblBacteria" id="ABM81230">
    <property type="protein sequence ID" value="ABM81230"/>
    <property type="gene ID" value="Hbut_1406"/>
</dbReference>
<accession>A2BML9</accession>
<dbReference type="Proteomes" id="UP000002593">
    <property type="component" value="Chromosome"/>
</dbReference>
<evidence type="ECO:0000313" key="3">
    <source>
        <dbReference type="Proteomes" id="UP000002593"/>
    </source>
</evidence>
<proteinExistence type="predicted"/>
<keyword evidence="1" id="KW-1133">Transmembrane helix</keyword>
<reference evidence="2 3" key="1">
    <citation type="journal article" date="2007" name="Archaea">
        <title>The genome of Hyperthermus butylicus: a sulfur-reducing, peptide fermenting, neutrophilic Crenarchaeote growing up to 108 degrees C.</title>
        <authorList>
            <person name="Brugger K."/>
            <person name="Chen L."/>
            <person name="Stark M."/>
            <person name="Zibat A."/>
            <person name="Redder P."/>
            <person name="Ruepp A."/>
            <person name="Awayez M."/>
            <person name="She Q."/>
            <person name="Garrett R.A."/>
            <person name="Klenk H.P."/>
        </authorList>
    </citation>
    <scope>NUCLEOTIDE SEQUENCE [LARGE SCALE GENOMIC DNA]</scope>
    <source>
        <strain evidence="3">DSM 5456 / JCM 9403 / PLM1-5</strain>
    </source>
</reference>
<gene>
    <name evidence="2" type="ordered locus">Hbut_1406</name>
</gene>
<organism evidence="2 3">
    <name type="scientific">Hyperthermus butylicus (strain DSM 5456 / JCM 9403 / PLM1-5)</name>
    <dbReference type="NCBI Taxonomy" id="415426"/>
    <lineage>
        <taxon>Archaea</taxon>
        <taxon>Thermoproteota</taxon>
        <taxon>Thermoprotei</taxon>
        <taxon>Desulfurococcales</taxon>
        <taxon>Pyrodictiaceae</taxon>
        <taxon>Hyperthermus</taxon>
    </lineage>
</organism>
<keyword evidence="1" id="KW-0812">Transmembrane</keyword>
<dbReference type="eggNOG" id="arCOG07276">
    <property type="taxonomic scope" value="Archaea"/>
</dbReference>
<name>A2BML9_HYPBU</name>
<keyword evidence="1" id="KW-0472">Membrane</keyword>
<evidence type="ECO:0000313" key="2">
    <source>
        <dbReference type="EMBL" id="ABM81230.1"/>
    </source>
</evidence>